<evidence type="ECO:0000256" key="5">
    <source>
        <dbReference type="ARBA" id="ARBA00022670"/>
    </source>
</evidence>
<evidence type="ECO:0000256" key="11">
    <source>
        <dbReference type="ARBA" id="ARBA00023228"/>
    </source>
</evidence>
<evidence type="ECO:0000256" key="14">
    <source>
        <dbReference type="ARBA" id="ARBA00066456"/>
    </source>
</evidence>
<dbReference type="InterPro" id="IPR029058">
    <property type="entry name" value="AB_hydrolase_fold"/>
</dbReference>
<evidence type="ECO:0000256" key="9">
    <source>
        <dbReference type="ARBA" id="ARBA00023157"/>
    </source>
</evidence>
<feature type="transmembrane region" description="Helical" evidence="18">
    <location>
        <begin position="12"/>
        <end position="31"/>
    </location>
</feature>
<dbReference type="GO" id="GO:0003085">
    <property type="term" value="P:negative regulation of systemic arterial blood pressure"/>
    <property type="evidence" value="ECO:0007669"/>
    <property type="project" value="TreeGrafter"/>
</dbReference>
<dbReference type="FunFam" id="1.20.120.980:FF:000002">
    <property type="entry name" value="lysosomal Pro-X carboxypeptidase"/>
    <property type="match status" value="1"/>
</dbReference>
<dbReference type="PANTHER" id="PTHR11010">
    <property type="entry name" value="PROTEASE S28 PRO-X CARBOXYPEPTIDASE-RELATED"/>
    <property type="match status" value="1"/>
</dbReference>
<keyword evidence="8" id="KW-0865">Zymogen</keyword>
<dbReference type="InterPro" id="IPR008758">
    <property type="entry name" value="Peptidase_S28"/>
</dbReference>
<dbReference type="PANTHER" id="PTHR11010:SF38">
    <property type="entry name" value="LYSOSOMAL PRO-X CARBOXYPEPTIDASE"/>
    <property type="match status" value="1"/>
</dbReference>
<dbReference type="GO" id="GO:0008239">
    <property type="term" value="F:dipeptidyl-peptidase activity"/>
    <property type="evidence" value="ECO:0007669"/>
    <property type="project" value="TreeGrafter"/>
</dbReference>
<evidence type="ECO:0000256" key="7">
    <source>
        <dbReference type="ARBA" id="ARBA00022801"/>
    </source>
</evidence>
<evidence type="ECO:0000256" key="1">
    <source>
        <dbReference type="ARBA" id="ARBA00004371"/>
    </source>
</evidence>
<keyword evidence="9" id="KW-1015">Disulfide bond</keyword>
<comment type="catalytic activity">
    <reaction evidence="12">
        <text>Cleavage of a -Pro-|-Xaa bond to release a C-terminal amino acid.</text>
        <dbReference type="EC" id="3.4.16.2"/>
    </reaction>
</comment>
<dbReference type="GO" id="GO:0043535">
    <property type="term" value="P:regulation of blood vessel endothelial cell migration"/>
    <property type="evidence" value="ECO:0007669"/>
    <property type="project" value="TreeGrafter"/>
</dbReference>
<comment type="subunit">
    <text evidence="3">Homodimer.</text>
</comment>
<gene>
    <name evidence="19" type="ORF">AKAME5_000627400</name>
</gene>
<accession>A0AAD3R3A7</accession>
<dbReference type="EC" id="3.4.16.2" evidence="14"/>
<dbReference type="InterPro" id="IPR042269">
    <property type="entry name" value="Ser_carbopepase_S28_SKS"/>
</dbReference>
<keyword evidence="18" id="KW-0812">Transmembrane</keyword>
<dbReference type="GO" id="GO:0060055">
    <property type="term" value="P:angiogenesis involved in wound healing"/>
    <property type="evidence" value="ECO:0007669"/>
    <property type="project" value="TreeGrafter"/>
</dbReference>
<evidence type="ECO:0000313" key="20">
    <source>
        <dbReference type="Proteomes" id="UP001279410"/>
    </source>
</evidence>
<dbReference type="GO" id="GO:0006508">
    <property type="term" value="P:proteolysis"/>
    <property type="evidence" value="ECO:0007669"/>
    <property type="project" value="UniProtKB-KW"/>
</dbReference>
<dbReference type="Gene3D" id="1.20.120.980">
    <property type="entry name" value="Serine carboxypeptidase S28, SKS domain"/>
    <property type="match status" value="1"/>
</dbReference>
<sequence length="365" mass="40753">MKPGGRNEVLDRAAAVCILTLCFGCLHVIALKSQLFTRLGGLPSSTEFPINYKTLYFDQKFLEPWQPQHQYGSSPDMVPCGDFYKIVTQDFARSGHNCDANIRKSWKAINNVTSTASGLQWLSEEFSLCAPLKSAMDVAIFKNWLQETWVNLAMVDYPYEANFLQPLPPWPIQVVCKYLGFDSTVSDYQLLHGVSQAAKVYYNYTGSSSCLNISQTATGSLGLLGWFYQACTEMVMPMCTDGVQDMFEPEEWNFQAFSDECNAIFGVRPRADWAGIVYGGKDIIAHSNIIFSNGGLDPWSAGGVTYNITDSLISIMIPDGAHHLDLRYSNDNDPPSVRAARAVEVKYFREWINHAPKTPRTAPTP</sequence>
<dbReference type="Gene3D" id="3.40.50.1820">
    <property type="entry name" value="alpha/beta hydrolase"/>
    <property type="match status" value="1"/>
</dbReference>
<evidence type="ECO:0000256" key="2">
    <source>
        <dbReference type="ARBA" id="ARBA00011079"/>
    </source>
</evidence>
<dbReference type="GO" id="GO:0005764">
    <property type="term" value="C:lysosome"/>
    <property type="evidence" value="ECO:0007669"/>
    <property type="project" value="UniProtKB-SubCell"/>
</dbReference>
<evidence type="ECO:0000256" key="10">
    <source>
        <dbReference type="ARBA" id="ARBA00023180"/>
    </source>
</evidence>
<keyword evidence="5" id="KW-0645">Protease</keyword>
<dbReference type="GO" id="GO:0004185">
    <property type="term" value="F:serine-type carboxypeptidase activity"/>
    <property type="evidence" value="ECO:0007669"/>
    <property type="project" value="UniProtKB-EC"/>
</dbReference>
<comment type="subcellular location">
    <subcellularLocation>
        <location evidence="1">Lysosome</location>
    </subcellularLocation>
</comment>
<dbReference type="EMBL" id="BRZM01000017">
    <property type="protein sequence ID" value="GLD53536.1"/>
    <property type="molecule type" value="Genomic_DNA"/>
</dbReference>
<reference evidence="19" key="1">
    <citation type="submission" date="2022-08" db="EMBL/GenBank/DDBJ databases">
        <title>Genome sequencing of akame (Lates japonicus).</title>
        <authorList>
            <person name="Hashiguchi Y."/>
            <person name="Takahashi H."/>
        </authorList>
    </citation>
    <scope>NUCLEOTIDE SEQUENCE</scope>
    <source>
        <strain evidence="19">Kochi</strain>
    </source>
</reference>
<evidence type="ECO:0000256" key="3">
    <source>
        <dbReference type="ARBA" id="ARBA00011738"/>
    </source>
</evidence>
<keyword evidence="6" id="KW-0732">Signal</keyword>
<keyword evidence="18" id="KW-0472">Membrane</keyword>
<protein>
    <recommendedName>
        <fullName evidence="15">Lysosomal Pro-X carboxypeptidase</fullName>
        <ecNumber evidence="14">3.4.16.2</ecNumber>
    </recommendedName>
    <alternativeName>
        <fullName evidence="17">Proline carboxypeptidase</fullName>
    </alternativeName>
    <alternativeName>
        <fullName evidence="16">Prolylcarboxypeptidase</fullName>
    </alternativeName>
</protein>
<keyword evidence="11" id="KW-0458">Lysosome</keyword>
<dbReference type="Proteomes" id="UP001279410">
    <property type="component" value="Unassembled WGS sequence"/>
</dbReference>
<comment type="caution">
    <text evidence="19">The sequence shown here is derived from an EMBL/GenBank/DDBJ whole genome shotgun (WGS) entry which is preliminary data.</text>
</comment>
<dbReference type="SUPFAM" id="SSF53474">
    <property type="entry name" value="alpha/beta-Hydrolases"/>
    <property type="match status" value="1"/>
</dbReference>
<evidence type="ECO:0000256" key="13">
    <source>
        <dbReference type="ARBA" id="ARBA00059701"/>
    </source>
</evidence>
<evidence type="ECO:0000256" key="15">
    <source>
        <dbReference type="ARBA" id="ARBA00073691"/>
    </source>
</evidence>
<keyword evidence="4 19" id="KW-0121">Carboxypeptidase</keyword>
<name>A0AAD3R3A7_LATJO</name>
<organism evidence="19 20">
    <name type="scientific">Lates japonicus</name>
    <name type="common">Japanese lates</name>
    <dbReference type="NCBI Taxonomy" id="270547"/>
    <lineage>
        <taxon>Eukaryota</taxon>
        <taxon>Metazoa</taxon>
        <taxon>Chordata</taxon>
        <taxon>Craniata</taxon>
        <taxon>Vertebrata</taxon>
        <taxon>Euteleostomi</taxon>
        <taxon>Actinopterygii</taxon>
        <taxon>Neopterygii</taxon>
        <taxon>Teleostei</taxon>
        <taxon>Neoteleostei</taxon>
        <taxon>Acanthomorphata</taxon>
        <taxon>Carangaria</taxon>
        <taxon>Carangaria incertae sedis</taxon>
        <taxon>Centropomidae</taxon>
        <taxon>Lates</taxon>
    </lineage>
</organism>
<evidence type="ECO:0000256" key="4">
    <source>
        <dbReference type="ARBA" id="ARBA00022645"/>
    </source>
</evidence>
<evidence type="ECO:0000256" key="16">
    <source>
        <dbReference type="ARBA" id="ARBA00076475"/>
    </source>
</evidence>
<keyword evidence="10" id="KW-0325">Glycoprotein</keyword>
<evidence type="ECO:0000256" key="12">
    <source>
        <dbReference type="ARBA" id="ARBA00052013"/>
    </source>
</evidence>
<keyword evidence="7" id="KW-0378">Hydrolase</keyword>
<comment type="similarity">
    <text evidence="2">Belongs to the peptidase S28 family.</text>
</comment>
<evidence type="ECO:0000256" key="6">
    <source>
        <dbReference type="ARBA" id="ARBA00022729"/>
    </source>
</evidence>
<dbReference type="Pfam" id="PF05577">
    <property type="entry name" value="Peptidase_S28"/>
    <property type="match status" value="1"/>
</dbReference>
<keyword evidence="18" id="KW-1133">Transmembrane helix</keyword>
<evidence type="ECO:0000256" key="18">
    <source>
        <dbReference type="SAM" id="Phobius"/>
    </source>
</evidence>
<keyword evidence="20" id="KW-1185">Reference proteome</keyword>
<proteinExistence type="inferred from homology"/>
<evidence type="ECO:0000256" key="17">
    <source>
        <dbReference type="ARBA" id="ARBA00076608"/>
    </source>
</evidence>
<evidence type="ECO:0000256" key="8">
    <source>
        <dbReference type="ARBA" id="ARBA00023145"/>
    </source>
</evidence>
<evidence type="ECO:0000313" key="19">
    <source>
        <dbReference type="EMBL" id="GLD53536.1"/>
    </source>
</evidence>
<comment type="function">
    <text evidence="13">Cleaves C-terminal amino acids linked to proline in peptides such as angiotensin II, III and des-Arg9-bradykinin. This cleavage occurs at acidic pH, but enzymatic activity is retained with some substrates at neutral pH.</text>
</comment>
<dbReference type="AlphaFoldDB" id="A0AAD3R3A7"/>